<feature type="transmembrane region" description="Helical" evidence="10">
    <location>
        <begin position="375"/>
        <end position="393"/>
    </location>
</feature>
<dbReference type="PANTHER" id="PTHR21137:SF43">
    <property type="entry name" value="ODORANT RECEPTOR 47A-RELATED"/>
    <property type="match status" value="1"/>
</dbReference>
<accession>A0A1I8NS40</accession>
<dbReference type="InterPro" id="IPR004117">
    <property type="entry name" value="7tm6_olfct_rcpt"/>
</dbReference>
<dbReference type="GO" id="GO:0007165">
    <property type="term" value="P:signal transduction"/>
    <property type="evidence" value="ECO:0007669"/>
    <property type="project" value="UniProtKB-KW"/>
</dbReference>
<evidence type="ECO:0000256" key="5">
    <source>
        <dbReference type="ARBA" id="ARBA00022725"/>
    </source>
</evidence>
<keyword evidence="4 10" id="KW-0812">Transmembrane</keyword>
<organism evidence="11 12">
    <name type="scientific">Stomoxys calcitrans</name>
    <name type="common">Stable fly</name>
    <name type="synonym">Conops calcitrans</name>
    <dbReference type="NCBI Taxonomy" id="35570"/>
    <lineage>
        <taxon>Eukaryota</taxon>
        <taxon>Metazoa</taxon>
        <taxon>Ecdysozoa</taxon>
        <taxon>Arthropoda</taxon>
        <taxon>Hexapoda</taxon>
        <taxon>Insecta</taxon>
        <taxon>Pterygota</taxon>
        <taxon>Neoptera</taxon>
        <taxon>Endopterygota</taxon>
        <taxon>Diptera</taxon>
        <taxon>Brachycera</taxon>
        <taxon>Muscomorpha</taxon>
        <taxon>Muscoidea</taxon>
        <taxon>Muscidae</taxon>
        <taxon>Stomoxys</taxon>
    </lineage>
</organism>
<dbReference type="Proteomes" id="UP000095300">
    <property type="component" value="Unassembled WGS sequence"/>
</dbReference>
<keyword evidence="7 10" id="KW-0472">Membrane</keyword>
<comment type="similarity">
    <text evidence="10">Belongs to the insect chemoreceptor superfamily. Heteromeric odorant receptor channel (TC 1.A.69) family.</text>
</comment>
<protein>
    <recommendedName>
        <fullName evidence="10">Odorant receptor</fullName>
    </recommendedName>
</protein>
<keyword evidence="12" id="KW-1185">Reference proteome</keyword>
<feature type="transmembrane region" description="Helical" evidence="10">
    <location>
        <begin position="139"/>
        <end position="164"/>
    </location>
</feature>
<dbReference type="GO" id="GO:0005549">
    <property type="term" value="F:odorant binding"/>
    <property type="evidence" value="ECO:0007669"/>
    <property type="project" value="InterPro"/>
</dbReference>
<keyword evidence="5 10" id="KW-0552">Olfaction</keyword>
<sequence length="409" mass="48122">MWFWPKALDALPPQDRVQRYFFVQRTCFAAIGIDPTSIRSTIFNRFLAWIPMFCMLIIIGPMGLYALKYIQTDLDQMASALAPMWQAILSIVKFFLFMWNRKKIVRLVREVWMWSLEVNEKELVLLADEIRYDVYLSMLYASSCCCSAVLATLSPFIVALVYGWKGYGFWDSLEEPFKGVYFVNDKKTIWSYTFWYIWTLFAIHYVVNGTVAIDSLFSWFMRNISAQFQILNLRFQLASDNHNLKEGDNNQPHEDLNKSIIECIKYHQRIIELAEKFNDVYKHLVFVKFLVSCIQLACLTFQFQQGNSIVTQMFNFSFFITATIQLMIYCHGGQRIKDMSLSVSTSLWEHFNWHNLHPKSQKLLLLPLQRSQMPCNLIGIFFVADFNLFVWVFRTAASFMTMMLTVDKK</sequence>
<reference evidence="11" key="1">
    <citation type="submission" date="2020-05" db="UniProtKB">
        <authorList>
            <consortium name="EnsemblMetazoa"/>
        </authorList>
    </citation>
    <scope>IDENTIFICATION</scope>
    <source>
        <strain evidence="11">USDA</strain>
    </source>
</reference>
<evidence type="ECO:0000256" key="9">
    <source>
        <dbReference type="ARBA" id="ARBA00023224"/>
    </source>
</evidence>
<evidence type="ECO:0000256" key="4">
    <source>
        <dbReference type="ARBA" id="ARBA00022692"/>
    </source>
</evidence>
<gene>
    <name evidence="11" type="primary">106087478</name>
</gene>
<keyword evidence="9 10" id="KW-0807">Transducer</keyword>
<dbReference type="AlphaFoldDB" id="A0A1I8NS40"/>
<keyword evidence="6 10" id="KW-1133">Transmembrane helix</keyword>
<evidence type="ECO:0000256" key="3">
    <source>
        <dbReference type="ARBA" id="ARBA00022606"/>
    </source>
</evidence>
<dbReference type="VEuPathDB" id="VectorBase:SCAU001553"/>
<dbReference type="PANTHER" id="PTHR21137">
    <property type="entry name" value="ODORANT RECEPTOR"/>
    <property type="match status" value="1"/>
</dbReference>
<evidence type="ECO:0000256" key="1">
    <source>
        <dbReference type="ARBA" id="ARBA00004651"/>
    </source>
</evidence>
<dbReference type="EnsemblMetazoa" id="SCAU001553-RA">
    <property type="protein sequence ID" value="SCAU001553-PA"/>
    <property type="gene ID" value="SCAU001553"/>
</dbReference>
<feature type="transmembrane region" description="Helical" evidence="10">
    <location>
        <begin position="195"/>
        <end position="220"/>
    </location>
</feature>
<feature type="transmembrane region" description="Helical" evidence="10">
    <location>
        <begin position="309"/>
        <end position="330"/>
    </location>
</feature>
<evidence type="ECO:0000313" key="12">
    <source>
        <dbReference type="Proteomes" id="UP000095300"/>
    </source>
</evidence>
<comment type="subcellular location">
    <subcellularLocation>
        <location evidence="1 10">Cell membrane</location>
        <topology evidence="1 10">Multi-pass membrane protein</topology>
    </subcellularLocation>
</comment>
<evidence type="ECO:0000313" key="11">
    <source>
        <dbReference type="EnsemblMetazoa" id="SCAU001553-PA"/>
    </source>
</evidence>
<name>A0A1I8NS40_STOCA</name>
<feature type="transmembrane region" description="Helical" evidence="10">
    <location>
        <begin position="285"/>
        <end position="303"/>
    </location>
</feature>
<evidence type="ECO:0000256" key="10">
    <source>
        <dbReference type="RuleBase" id="RU351113"/>
    </source>
</evidence>
<dbReference type="OrthoDB" id="6614360at2759"/>
<feature type="transmembrane region" description="Helical" evidence="10">
    <location>
        <begin position="79"/>
        <end position="99"/>
    </location>
</feature>
<evidence type="ECO:0000256" key="6">
    <source>
        <dbReference type="ARBA" id="ARBA00022989"/>
    </source>
</evidence>
<dbReference type="GO" id="GO:0005886">
    <property type="term" value="C:plasma membrane"/>
    <property type="evidence" value="ECO:0007669"/>
    <property type="project" value="UniProtKB-SubCell"/>
</dbReference>
<keyword evidence="8 10" id="KW-0675">Receptor</keyword>
<evidence type="ECO:0000256" key="8">
    <source>
        <dbReference type="ARBA" id="ARBA00023170"/>
    </source>
</evidence>
<dbReference type="Pfam" id="PF02949">
    <property type="entry name" value="7tm_6"/>
    <property type="match status" value="1"/>
</dbReference>
<dbReference type="GO" id="GO:0004984">
    <property type="term" value="F:olfactory receptor activity"/>
    <property type="evidence" value="ECO:0007669"/>
    <property type="project" value="InterPro"/>
</dbReference>
<evidence type="ECO:0000256" key="2">
    <source>
        <dbReference type="ARBA" id="ARBA00022475"/>
    </source>
</evidence>
<keyword evidence="2" id="KW-1003">Cell membrane</keyword>
<feature type="transmembrane region" description="Helical" evidence="10">
    <location>
        <begin position="46"/>
        <end position="67"/>
    </location>
</feature>
<proteinExistence type="inferred from homology"/>
<dbReference type="KEGG" id="scac:106087478"/>
<keyword evidence="3 10" id="KW-0716">Sensory transduction</keyword>
<evidence type="ECO:0000256" key="7">
    <source>
        <dbReference type="ARBA" id="ARBA00023136"/>
    </source>
</evidence>